<evidence type="ECO:0000256" key="4">
    <source>
        <dbReference type="ARBA" id="ARBA00022801"/>
    </source>
</evidence>
<comment type="similarity">
    <text evidence="2">Belongs to the peptidase M20A family.</text>
</comment>
<reference evidence="7" key="1">
    <citation type="submission" date="2018-05" db="EMBL/GenBank/DDBJ databases">
        <authorList>
            <person name="Lanie J.A."/>
            <person name="Ng W.-L."/>
            <person name="Kazmierczak K.M."/>
            <person name="Andrzejewski T.M."/>
            <person name="Davidsen T.M."/>
            <person name="Wayne K.J."/>
            <person name="Tettelin H."/>
            <person name="Glass J.I."/>
            <person name="Rusch D."/>
            <person name="Podicherti R."/>
            <person name="Tsui H.-C.T."/>
            <person name="Winkler M.E."/>
        </authorList>
    </citation>
    <scope>NUCLEOTIDE SEQUENCE</scope>
</reference>
<dbReference type="Gene3D" id="3.30.70.360">
    <property type="match status" value="1"/>
</dbReference>
<dbReference type="PANTHER" id="PTHR43808">
    <property type="entry name" value="ACETYLORNITHINE DEACETYLASE"/>
    <property type="match status" value="1"/>
</dbReference>
<keyword evidence="3" id="KW-0479">Metal-binding</keyword>
<dbReference type="GO" id="GO:0046872">
    <property type="term" value="F:metal ion binding"/>
    <property type="evidence" value="ECO:0007669"/>
    <property type="project" value="UniProtKB-KW"/>
</dbReference>
<evidence type="ECO:0000256" key="2">
    <source>
        <dbReference type="ARBA" id="ARBA00006247"/>
    </source>
</evidence>
<evidence type="ECO:0000313" key="7">
    <source>
        <dbReference type="EMBL" id="SVC30243.1"/>
    </source>
</evidence>
<protein>
    <recommendedName>
        <fullName evidence="6">Peptidase M20 dimerisation domain-containing protein</fullName>
    </recommendedName>
</protein>
<dbReference type="InterPro" id="IPR050072">
    <property type="entry name" value="Peptidase_M20A"/>
</dbReference>
<evidence type="ECO:0000256" key="1">
    <source>
        <dbReference type="ARBA" id="ARBA00001947"/>
    </source>
</evidence>
<feature type="domain" description="Peptidase M20 dimerisation" evidence="6">
    <location>
        <begin position="175"/>
        <end position="266"/>
    </location>
</feature>
<gene>
    <name evidence="7" type="ORF">METZ01_LOCUS283097</name>
</gene>
<keyword evidence="4" id="KW-0378">Hydrolase</keyword>
<dbReference type="InterPro" id="IPR036264">
    <property type="entry name" value="Bact_exopeptidase_dim_dom"/>
</dbReference>
<evidence type="ECO:0000256" key="3">
    <source>
        <dbReference type="ARBA" id="ARBA00022723"/>
    </source>
</evidence>
<accession>A0A382L348</accession>
<feature type="non-terminal residue" evidence="7">
    <location>
        <position position="267"/>
    </location>
</feature>
<dbReference type="EMBL" id="UINC01084001">
    <property type="protein sequence ID" value="SVC30243.1"/>
    <property type="molecule type" value="Genomic_DNA"/>
</dbReference>
<dbReference type="AlphaFoldDB" id="A0A382L348"/>
<dbReference type="Pfam" id="PF01546">
    <property type="entry name" value="Peptidase_M20"/>
    <property type="match status" value="1"/>
</dbReference>
<keyword evidence="5" id="KW-0862">Zinc</keyword>
<dbReference type="SUPFAM" id="SSF53187">
    <property type="entry name" value="Zn-dependent exopeptidases"/>
    <property type="match status" value="1"/>
</dbReference>
<dbReference type="CDD" id="cd08659">
    <property type="entry name" value="M20_ArgE_DapE-like"/>
    <property type="match status" value="1"/>
</dbReference>
<dbReference type="SUPFAM" id="SSF55031">
    <property type="entry name" value="Bacterial exopeptidase dimerisation domain"/>
    <property type="match status" value="1"/>
</dbReference>
<proteinExistence type="inferred from homology"/>
<dbReference type="InterPro" id="IPR011650">
    <property type="entry name" value="Peptidase_M20_dimer"/>
</dbReference>
<dbReference type="GO" id="GO:0016787">
    <property type="term" value="F:hydrolase activity"/>
    <property type="evidence" value="ECO:0007669"/>
    <property type="project" value="UniProtKB-KW"/>
</dbReference>
<dbReference type="Gene3D" id="3.40.630.10">
    <property type="entry name" value="Zn peptidases"/>
    <property type="match status" value="1"/>
</dbReference>
<sequence>MPSTPSALEITQDIVRMDTRNPPGREVECANYLGHLLSDAGIEVNSFEFAENRTSLVAQLKGRGTKPPLCFGGHIDVVPLGTKEWTVDPFGAQIVDGKLYGRGSTDMKAGISAFVHTALKLAAEGRRGDSDIVMAICAGEETGCEGSFYLSEVGALGEAGAVVICEPTSNYPVLGHKGALWLRVETKGVTAHGSMPERGENAIYKAARSVTKLEDFDFNIAPHELLGRATLNVGMIEGGLNLNSVPDHTEFTIDIRTLPEQDRDKVL</sequence>
<dbReference type="InterPro" id="IPR002933">
    <property type="entry name" value="Peptidase_M20"/>
</dbReference>
<dbReference type="PROSITE" id="PS00759">
    <property type="entry name" value="ARGE_DAPE_CPG2_2"/>
    <property type="match status" value="1"/>
</dbReference>
<name>A0A382L348_9ZZZZ</name>
<evidence type="ECO:0000256" key="5">
    <source>
        <dbReference type="ARBA" id="ARBA00022833"/>
    </source>
</evidence>
<dbReference type="InterPro" id="IPR001261">
    <property type="entry name" value="ArgE/DapE_CS"/>
</dbReference>
<evidence type="ECO:0000259" key="6">
    <source>
        <dbReference type="Pfam" id="PF07687"/>
    </source>
</evidence>
<comment type="cofactor">
    <cofactor evidence="1">
        <name>Zn(2+)</name>
        <dbReference type="ChEBI" id="CHEBI:29105"/>
    </cofactor>
</comment>
<organism evidence="7">
    <name type="scientific">marine metagenome</name>
    <dbReference type="NCBI Taxonomy" id="408172"/>
    <lineage>
        <taxon>unclassified sequences</taxon>
        <taxon>metagenomes</taxon>
        <taxon>ecological metagenomes</taxon>
    </lineage>
</organism>
<dbReference type="Pfam" id="PF07687">
    <property type="entry name" value="M20_dimer"/>
    <property type="match status" value="1"/>
</dbReference>
<dbReference type="PANTHER" id="PTHR43808:SF8">
    <property type="entry name" value="PEPTIDASE M20 DIMERISATION DOMAIN-CONTAINING PROTEIN"/>
    <property type="match status" value="1"/>
</dbReference>